<dbReference type="Pfam" id="PF23572">
    <property type="entry name" value="GH3_C"/>
    <property type="match status" value="1"/>
</dbReference>
<dbReference type="InterPro" id="IPR055377">
    <property type="entry name" value="GH3_M"/>
</dbReference>
<dbReference type="InterPro" id="IPR004993">
    <property type="entry name" value="GH3"/>
</dbReference>
<keyword evidence="4" id="KW-1185">Reference proteome</keyword>
<accession>A0A0C9V5K8</accession>
<dbReference type="OrthoDB" id="10004661at2759"/>
<dbReference type="GO" id="GO:0005737">
    <property type="term" value="C:cytoplasm"/>
    <property type="evidence" value="ECO:0007669"/>
    <property type="project" value="TreeGrafter"/>
</dbReference>
<evidence type="ECO:0000259" key="2">
    <source>
        <dbReference type="Pfam" id="PF23572"/>
    </source>
</evidence>
<evidence type="ECO:0000259" key="1">
    <source>
        <dbReference type="Pfam" id="PF23571"/>
    </source>
</evidence>
<dbReference type="HOGENOM" id="CLU_032936_0_0_1"/>
<proteinExistence type="predicted"/>
<sequence>MTIDSLPPSCPHPIPLPHSADSLKERSLRTFSEIFKANSISTFYLEAPHLQAFRDALTTDDTQASCADNLAYDLYRCTVPIMTYEEYRPFIARFREDLVELDVVPVSAVNNLFAPGLPAFIAHSSGTSGGLPKWFAKYGMHPNGNRSCCAVVTTVRQSMTKDTICIISSLLSKKILALRGPDGEPVTHIPVCPVSTGTARAHSGRDVMSENSLLPLKVPHITSPLAANFIPEFSTFMVIHVLFALADPRLLCISCVFATAFRDFYRILEERWDLLVQAIEDGVIPDLAGLDGLKEHLQAHFAANTQRAHELRAAGRDTTMPGWMKKIWPELHRVVATTSGAYATILPEMRHYLGPDVEIHSLGITSTESYYALPFHSLDGELYRISDGDDFVEFLPLGEDRKPSSIKALWEVSTGEAYELLLTTHDGLWRYAVGDIVTIAGFDPRDGQPVIRFTGRTSSDFRLAHTVIPEKDVLDAVQAAQTYTGPITEFTATADFRKPAVCHGFFIELQEDSLPRPDAHRASDVIRSHLSAASFNYAQDVKGGRVGPPTVRVVRKGTFMEYRQWKGNQVGTGFLQIKIPMVTWDKTLVAWLEERVVREL</sequence>
<dbReference type="PANTHER" id="PTHR31901:SF9">
    <property type="entry name" value="GH3 DOMAIN-CONTAINING PROTEIN"/>
    <property type="match status" value="1"/>
</dbReference>
<evidence type="ECO:0000313" key="4">
    <source>
        <dbReference type="Proteomes" id="UP000053820"/>
    </source>
</evidence>
<feature type="domain" description="GH3 middle" evidence="1">
    <location>
        <begin position="390"/>
        <end position="456"/>
    </location>
</feature>
<reference evidence="3 4" key="1">
    <citation type="submission" date="2014-04" db="EMBL/GenBank/DDBJ databases">
        <title>Evolutionary Origins and Diversification of the Mycorrhizal Mutualists.</title>
        <authorList>
            <consortium name="DOE Joint Genome Institute"/>
            <consortium name="Mycorrhizal Genomics Consortium"/>
            <person name="Kohler A."/>
            <person name="Kuo A."/>
            <person name="Nagy L.G."/>
            <person name="Floudas D."/>
            <person name="Copeland A."/>
            <person name="Barry K.W."/>
            <person name="Cichocki N."/>
            <person name="Veneault-Fourrey C."/>
            <person name="LaButti K."/>
            <person name="Lindquist E.A."/>
            <person name="Lipzen A."/>
            <person name="Lundell T."/>
            <person name="Morin E."/>
            <person name="Murat C."/>
            <person name="Riley R."/>
            <person name="Ohm R."/>
            <person name="Sun H."/>
            <person name="Tunlid A."/>
            <person name="Henrissat B."/>
            <person name="Grigoriev I.V."/>
            <person name="Hibbett D.S."/>
            <person name="Martin F."/>
        </authorList>
    </citation>
    <scope>NUCLEOTIDE SEQUENCE [LARGE SCALE GENOMIC DNA]</scope>
    <source>
        <strain evidence="3 4">MD-312</strain>
    </source>
</reference>
<dbReference type="Pfam" id="PF03321">
    <property type="entry name" value="GH3"/>
    <property type="match status" value="1"/>
</dbReference>
<dbReference type="GO" id="GO:0016881">
    <property type="term" value="F:acid-amino acid ligase activity"/>
    <property type="evidence" value="ECO:0007669"/>
    <property type="project" value="TreeGrafter"/>
</dbReference>
<evidence type="ECO:0000313" key="3">
    <source>
        <dbReference type="EMBL" id="KIJ60829.1"/>
    </source>
</evidence>
<dbReference type="Pfam" id="PF23571">
    <property type="entry name" value="GH3_M"/>
    <property type="match status" value="1"/>
</dbReference>
<protein>
    <submittedName>
        <fullName evidence="3">Uncharacterized protein</fullName>
    </submittedName>
</protein>
<dbReference type="Proteomes" id="UP000053820">
    <property type="component" value="Unassembled WGS sequence"/>
</dbReference>
<dbReference type="PANTHER" id="PTHR31901">
    <property type="entry name" value="GH3 DOMAIN-CONTAINING PROTEIN"/>
    <property type="match status" value="1"/>
</dbReference>
<dbReference type="EMBL" id="KN839868">
    <property type="protein sequence ID" value="KIJ60829.1"/>
    <property type="molecule type" value="Genomic_DNA"/>
</dbReference>
<dbReference type="InterPro" id="IPR055378">
    <property type="entry name" value="GH3_C"/>
</dbReference>
<feature type="domain" description="GH3 C-terminal" evidence="2">
    <location>
        <begin position="472"/>
        <end position="583"/>
    </location>
</feature>
<dbReference type="AlphaFoldDB" id="A0A0C9V5K8"/>
<gene>
    <name evidence="3" type="ORF">HYDPIDRAFT_138540</name>
</gene>
<name>A0A0C9V5K8_9AGAM</name>
<organism evidence="3 4">
    <name type="scientific">Hydnomerulius pinastri MD-312</name>
    <dbReference type="NCBI Taxonomy" id="994086"/>
    <lineage>
        <taxon>Eukaryota</taxon>
        <taxon>Fungi</taxon>
        <taxon>Dikarya</taxon>
        <taxon>Basidiomycota</taxon>
        <taxon>Agaricomycotina</taxon>
        <taxon>Agaricomycetes</taxon>
        <taxon>Agaricomycetidae</taxon>
        <taxon>Boletales</taxon>
        <taxon>Boletales incertae sedis</taxon>
        <taxon>Leucogyrophana</taxon>
    </lineage>
</organism>